<dbReference type="SUPFAM" id="SSF52821">
    <property type="entry name" value="Rhodanese/Cell cycle control phosphatase"/>
    <property type="match status" value="1"/>
</dbReference>
<dbReference type="InterPro" id="IPR001763">
    <property type="entry name" value="Rhodanese-like_dom"/>
</dbReference>
<dbReference type="Proteomes" id="UP001652504">
    <property type="component" value="Unassembled WGS sequence"/>
</dbReference>
<comment type="caution">
    <text evidence="3">The sequence shown here is derived from an EMBL/GenBank/DDBJ whole genome shotgun (WGS) entry which is preliminary data.</text>
</comment>
<keyword evidence="1" id="KW-1133">Transmembrane helix</keyword>
<evidence type="ECO:0000256" key="1">
    <source>
        <dbReference type="SAM" id="Phobius"/>
    </source>
</evidence>
<dbReference type="Pfam" id="PF00581">
    <property type="entry name" value="Rhodanese"/>
    <property type="match status" value="1"/>
</dbReference>
<dbReference type="SMART" id="SM00450">
    <property type="entry name" value="RHOD"/>
    <property type="match status" value="1"/>
</dbReference>
<evidence type="ECO:0000313" key="3">
    <source>
        <dbReference type="EMBL" id="MCV2884404.1"/>
    </source>
</evidence>
<dbReference type="RefSeq" id="WP_263711651.1">
    <property type="nucleotide sequence ID" value="NZ_JAOWKX010000003.1"/>
</dbReference>
<evidence type="ECO:0000259" key="2">
    <source>
        <dbReference type="PROSITE" id="PS50206"/>
    </source>
</evidence>
<dbReference type="Gene3D" id="3.40.250.10">
    <property type="entry name" value="Rhodanese-like domain"/>
    <property type="match status" value="1"/>
</dbReference>
<keyword evidence="4" id="KW-1185">Reference proteome</keyword>
<dbReference type="PANTHER" id="PTHR43031:SF18">
    <property type="entry name" value="RHODANESE-RELATED SULFURTRANSFERASES"/>
    <property type="match status" value="1"/>
</dbReference>
<sequence length="141" mass="15651">MEQIVEFISNHYVLAGLWMGLFVMLVYSYISGALSPVKEVSTRDATMLMNKEDAIVVDIRPQADFRKGHIIGAKNLKQEQINKAEFSTLEKNKDKPIIVVCAMGMSAKRTASQMLKAGFTKVSVLKGGMSTWQGENLPVIK</sequence>
<dbReference type="EMBL" id="JAOWKX010000003">
    <property type="protein sequence ID" value="MCV2884404.1"/>
    <property type="molecule type" value="Genomic_DNA"/>
</dbReference>
<gene>
    <name evidence="3" type="ORF">OE749_06820</name>
</gene>
<proteinExistence type="predicted"/>
<dbReference type="PANTHER" id="PTHR43031">
    <property type="entry name" value="FAD-DEPENDENT OXIDOREDUCTASE"/>
    <property type="match status" value="1"/>
</dbReference>
<feature type="domain" description="Rhodanese" evidence="2">
    <location>
        <begin position="50"/>
        <end position="141"/>
    </location>
</feature>
<dbReference type="InterPro" id="IPR050229">
    <property type="entry name" value="GlpE_sulfurtransferase"/>
</dbReference>
<dbReference type="InterPro" id="IPR036873">
    <property type="entry name" value="Rhodanese-like_dom_sf"/>
</dbReference>
<accession>A0ABT3A6Y4</accession>
<keyword evidence="1" id="KW-0472">Membrane</keyword>
<evidence type="ECO:0000313" key="4">
    <source>
        <dbReference type="Proteomes" id="UP001652504"/>
    </source>
</evidence>
<name>A0ABT3A6Y4_9ALTE</name>
<organism evidence="3 4">
    <name type="scientific">Fluctibacter corallii</name>
    <dbReference type="NCBI Taxonomy" id="2984329"/>
    <lineage>
        <taxon>Bacteria</taxon>
        <taxon>Pseudomonadati</taxon>
        <taxon>Pseudomonadota</taxon>
        <taxon>Gammaproteobacteria</taxon>
        <taxon>Alteromonadales</taxon>
        <taxon>Alteromonadaceae</taxon>
        <taxon>Fluctibacter</taxon>
    </lineage>
</organism>
<protein>
    <submittedName>
        <fullName evidence="3">Rhodanese-like domain-containing protein</fullName>
    </submittedName>
</protein>
<dbReference type="PROSITE" id="PS50206">
    <property type="entry name" value="RHODANESE_3"/>
    <property type="match status" value="1"/>
</dbReference>
<dbReference type="CDD" id="cd00158">
    <property type="entry name" value="RHOD"/>
    <property type="match status" value="1"/>
</dbReference>
<feature type="transmembrane region" description="Helical" evidence="1">
    <location>
        <begin position="12"/>
        <end position="30"/>
    </location>
</feature>
<keyword evidence="1" id="KW-0812">Transmembrane</keyword>
<reference evidence="3 4" key="1">
    <citation type="submission" date="2022-10" db="EMBL/GenBank/DDBJ databases">
        <title>Aestuariibacter sp. AA17 isolated from Montipora capitata coral fragment.</title>
        <authorList>
            <person name="Emsley S.A."/>
            <person name="Pfannmuller K.M."/>
            <person name="Loughran R.M."/>
            <person name="Shlafstein M."/>
            <person name="Papke E."/>
            <person name="Saw J.H."/>
            <person name="Ushijima B."/>
            <person name="Videau P."/>
        </authorList>
    </citation>
    <scope>NUCLEOTIDE SEQUENCE [LARGE SCALE GENOMIC DNA]</scope>
    <source>
        <strain evidence="3 4">AA17</strain>
    </source>
</reference>